<reference evidence="1" key="1">
    <citation type="journal article" date="2023" name="Mol. Phylogenet. Evol.">
        <title>Genome-scale phylogeny and comparative genomics of the fungal order Sordariales.</title>
        <authorList>
            <person name="Hensen N."/>
            <person name="Bonometti L."/>
            <person name="Westerberg I."/>
            <person name="Brannstrom I.O."/>
            <person name="Guillou S."/>
            <person name="Cros-Aarteil S."/>
            <person name="Calhoun S."/>
            <person name="Haridas S."/>
            <person name="Kuo A."/>
            <person name="Mondo S."/>
            <person name="Pangilinan J."/>
            <person name="Riley R."/>
            <person name="LaButti K."/>
            <person name="Andreopoulos B."/>
            <person name="Lipzen A."/>
            <person name="Chen C."/>
            <person name="Yan M."/>
            <person name="Daum C."/>
            <person name="Ng V."/>
            <person name="Clum A."/>
            <person name="Steindorff A."/>
            <person name="Ohm R.A."/>
            <person name="Martin F."/>
            <person name="Silar P."/>
            <person name="Natvig D.O."/>
            <person name="Lalanne C."/>
            <person name="Gautier V."/>
            <person name="Ament-Velasquez S.L."/>
            <person name="Kruys A."/>
            <person name="Hutchinson M.I."/>
            <person name="Powell A.J."/>
            <person name="Barry K."/>
            <person name="Miller A.N."/>
            <person name="Grigoriev I.V."/>
            <person name="Debuchy R."/>
            <person name="Gladieux P."/>
            <person name="Hiltunen Thoren M."/>
            <person name="Johannesson H."/>
        </authorList>
    </citation>
    <scope>NUCLEOTIDE SEQUENCE</scope>
    <source>
        <strain evidence="1">CBS 731.68</strain>
    </source>
</reference>
<dbReference type="AlphaFoldDB" id="A0AAN6U0A9"/>
<evidence type="ECO:0000313" key="1">
    <source>
        <dbReference type="EMBL" id="KAK4124002.1"/>
    </source>
</evidence>
<accession>A0AAN6U0A9</accession>
<dbReference type="RefSeq" id="XP_062647773.1">
    <property type="nucleotide sequence ID" value="XM_062792977.1"/>
</dbReference>
<protein>
    <submittedName>
        <fullName evidence="1">Uncharacterized protein</fullName>
    </submittedName>
</protein>
<comment type="caution">
    <text evidence="1">The sequence shown here is derived from an EMBL/GenBank/DDBJ whole genome shotgun (WGS) entry which is preliminary data.</text>
</comment>
<dbReference type="GeneID" id="87829746"/>
<proteinExistence type="predicted"/>
<name>A0AAN6U0A9_9PEZI</name>
<sequence>MKVRHIDLQAEALEYPDNQLFVSPSAGGKPGLGIGFHTPRDRDSSSCVRHLVGFEATNIFPLAYERQWAENNYSRSITIDP</sequence>
<reference evidence="1" key="2">
    <citation type="submission" date="2023-05" db="EMBL/GenBank/DDBJ databases">
        <authorList>
            <consortium name="Lawrence Berkeley National Laboratory"/>
            <person name="Steindorff A."/>
            <person name="Hensen N."/>
            <person name="Bonometti L."/>
            <person name="Westerberg I."/>
            <person name="Brannstrom I.O."/>
            <person name="Guillou S."/>
            <person name="Cros-Aarteil S."/>
            <person name="Calhoun S."/>
            <person name="Haridas S."/>
            <person name="Kuo A."/>
            <person name="Mondo S."/>
            <person name="Pangilinan J."/>
            <person name="Riley R."/>
            <person name="Labutti K."/>
            <person name="Andreopoulos B."/>
            <person name="Lipzen A."/>
            <person name="Chen C."/>
            <person name="Yanf M."/>
            <person name="Daum C."/>
            <person name="Ng V."/>
            <person name="Clum A."/>
            <person name="Ohm R."/>
            <person name="Martin F."/>
            <person name="Silar P."/>
            <person name="Natvig D."/>
            <person name="Lalanne C."/>
            <person name="Gautier V."/>
            <person name="Ament-Velasquez S.L."/>
            <person name="Kruys A."/>
            <person name="Hutchinson M.I."/>
            <person name="Powell A.J."/>
            <person name="Barry K."/>
            <person name="Miller A.N."/>
            <person name="Grigoriev I.V."/>
            <person name="Debuchy R."/>
            <person name="Gladieux P."/>
            <person name="Thoren M.H."/>
            <person name="Johannesson H."/>
        </authorList>
    </citation>
    <scope>NUCLEOTIDE SEQUENCE</scope>
    <source>
        <strain evidence="1">CBS 731.68</strain>
    </source>
</reference>
<dbReference type="Proteomes" id="UP001302602">
    <property type="component" value="Unassembled WGS sequence"/>
</dbReference>
<dbReference type="EMBL" id="MU853228">
    <property type="protein sequence ID" value="KAK4124002.1"/>
    <property type="molecule type" value="Genomic_DNA"/>
</dbReference>
<organism evidence="1 2">
    <name type="scientific">Parathielavia appendiculata</name>
    <dbReference type="NCBI Taxonomy" id="2587402"/>
    <lineage>
        <taxon>Eukaryota</taxon>
        <taxon>Fungi</taxon>
        <taxon>Dikarya</taxon>
        <taxon>Ascomycota</taxon>
        <taxon>Pezizomycotina</taxon>
        <taxon>Sordariomycetes</taxon>
        <taxon>Sordariomycetidae</taxon>
        <taxon>Sordariales</taxon>
        <taxon>Chaetomiaceae</taxon>
        <taxon>Parathielavia</taxon>
    </lineage>
</organism>
<gene>
    <name evidence="1" type="ORF">N657DRAFT_645618</name>
</gene>
<evidence type="ECO:0000313" key="2">
    <source>
        <dbReference type="Proteomes" id="UP001302602"/>
    </source>
</evidence>
<keyword evidence="2" id="KW-1185">Reference proteome</keyword>